<accession>A0A523W4H2</accession>
<evidence type="ECO:0000313" key="2">
    <source>
        <dbReference type="Proteomes" id="UP000319130"/>
    </source>
</evidence>
<protein>
    <submittedName>
        <fullName evidence="1">Uncharacterized protein</fullName>
    </submittedName>
</protein>
<reference evidence="1 2" key="1">
    <citation type="submission" date="2019-03" db="EMBL/GenBank/DDBJ databases">
        <title>Metabolic potential of uncultured bacteria and archaea associated with petroleum seepage in deep-sea sediments.</title>
        <authorList>
            <person name="Dong X."/>
            <person name="Hubert C."/>
        </authorList>
    </citation>
    <scope>NUCLEOTIDE SEQUENCE [LARGE SCALE GENOMIC DNA]</scope>
    <source>
        <strain evidence="1">E29_bin52</strain>
    </source>
</reference>
<dbReference type="EMBL" id="SOIZ01000220">
    <property type="protein sequence ID" value="TET61924.1"/>
    <property type="molecule type" value="Genomic_DNA"/>
</dbReference>
<gene>
    <name evidence="1" type="ORF">E3J48_05115</name>
</gene>
<organism evidence="1 2">
    <name type="scientific">Aerophobetes bacterium</name>
    <dbReference type="NCBI Taxonomy" id="2030807"/>
    <lineage>
        <taxon>Bacteria</taxon>
        <taxon>Candidatus Aerophobota</taxon>
    </lineage>
</organism>
<dbReference type="AlphaFoldDB" id="A0A523W4H2"/>
<sequence length="149" mass="17050">MDLSGNLIARHSLSDKKGATVIQKEHYEGIKSSTPKTAPRIREIFIETFAEGYLFYKGLVKMTSFNAPYHAKKILEQRRIYEDEHIEEVLEKAMEFGAFSYQTVGNILKGYPVREDPLSIKDASYAHIFTARRSLSEYNLLLTEAKEGI</sequence>
<comment type="caution">
    <text evidence="1">The sequence shown here is derived from an EMBL/GenBank/DDBJ whole genome shotgun (WGS) entry which is preliminary data.</text>
</comment>
<proteinExistence type="predicted"/>
<dbReference type="Proteomes" id="UP000319130">
    <property type="component" value="Unassembled WGS sequence"/>
</dbReference>
<name>A0A523W4H2_UNCAE</name>
<evidence type="ECO:0000313" key="1">
    <source>
        <dbReference type="EMBL" id="TET61924.1"/>
    </source>
</evidence>